<dbReference type="AlphaFoldDB" id="A0A0S3S1K2"/>
<dbReference type="Proteomes" id="UP000291084">
    <property type="component" value="Chromosome 4"/>
</dbReference>
<organism evidence="2 3">
    <name type="scientific">Vigna angularis var. angularis</name>
    <dbReference type="NCBI Taxonomy" id="157739"/>
    <lineage>
        <taxon>Eukaryota</taxon>
        <taxon>Viridiplantae</taxon>
        <taxon>Streptophyta</taxon>
        <taxon>Embryophyta</taxon>
        <taxon>Tracheophyta</taxon>
        <taxon>Spermatophyta</taxon>
        <taxon>Magnoliopsida</taxon>
        <taxon>eudicotyledons</taxon>
        <taxon>Gunneridae</taxon>
        <taxon>Pentapetalae</taxon>
        <taxon>rosids</taxon>
        <taxon>fabids</taxon>
        <taxon>Fabales</taxon>
        <taxon>Fabaceae</taxon>
        <taxon>Papilionoideae</taxon>
        <taxon>50 kb inversion clade</taxon>
        <taxon>NPAAA clade</taxon>
        <taxon>indigoferoid/millettioid clade</taxon>
        <taxon>Phaseoleae</taxon>
        <taxon>Vigna</taxon>
    </lineage>
</organism>
<name>A0A0S3S1K2_PHAAN</name>
<gene>
    <name evidence="2" type="primary">Vigan.04G435300</name>
    <name evidence="2" type="ORF">VIGAN_04435300</name>
</gene>
<feature type="compositionally biased region" description="Basic and acidic residues" evidence="1">
    <location>
        <begin position="18"/>
        <end position="28"/>
    </location>
</feature>
<keyword evidence="3" id="KW-1185">Reference proteome</keyword>
<protein>
    <submittedName>
        <fullName evidence="2">Uncharacterized protein</fullName>
    </submittedName>
</protein>
<accession>A0A0S3S1K2</accession>
<proteinExistence type="predicted"/>
<evidence type="ECO:0000313" key="2">
    <source>
        <dbReference type="EMBL" id="BAT86679.1"/>
    </source>
</evidence>
<dbReference type="EMBL" id="AP015037">
    <property type="protein sequence ID" value="BAT86679.1"/>
    <property type="molecule type" value="Genomic_DNA"/>
</dbReference>
<reference evidence="2 3" key="1">
    <citation type="journal article" date="2015" name="Sci. Rep.">
        <title>The power of single molecule real-time sequencing technology in the de novo assembly of a eukaryotic genome.</title>
        <authorList>
            <person name="Sakai H."/>
            <person name="Naito K."/>
            <person name="Ogiso-Tanaka E."/>
            <person name="Takahashi Y."/>
            <person name="Iseki K."/>
            <person name="Muto C."/>
            <person name="Satou K."/>
            <person name="Teruya K."/>
            <person name="Shiroma A."/>
            <person name="Shimoji M."/>
            <person name="Hirano T."/>
            <person name="Itoh T."/>
            <person name="Kaga A."/>
            <person name="Tomooka N."/>
        </authorList>
    </citation>
    <scope>NUCLEOTIDE SEQUENCE [LARGE SCALE GENOMIC DNA]</scope>
    <source>
        <strain evidence="3">cv. Shumari</strain>
    </source>
</reference>
<evidence type="ECO:0000313" key="3">
    <source>
        <dbReference type="Proteomes" id="UP000291084"/>
    </source>
</evidence>
<evidence type="ECO:0000256" key="1">
    <source>
        <dbReference type="SAM" id="MobiDB-lite"/>
    </source>
</evidence>
<sequence length="78" mass="9151">MMKKKVVVSFKLSSKRSHIVEGKKENKTKPNKKPQKHIGQRKQYKETPQLPQNPQEIPFTKDGQQEGELVFNFVLLQF</sequence>
<feature type="compositionally biased region" description="Basic residues" evidence="1">
    <location>
        <begin position="29"/>
        <end position="42"/>
    </location>
</feature>
<feature type="region of interest" description="Disordered" evidence="1">
    <location>
        <begin position="18"/>
        <end position="61"/>
    </location>
</feature>